<name>A0A250KX23_9GAMM</name>
<dbReference type="KEGG" id="mmai:sS8_4212"/>
<dbReference type="AlphaFoldDB" id="A0A250KX23"/>
<gene>
    <name evidence="1" type="ORF">sS8_4212</name>
</gene>
<reference evidence="1 2" key="1">
    <citation type="submission" date="2016-12" db="EMBL/GenBank/DDBJ databases">
        <title>Genome sequencing of Methylocaldum marinum.</title>
        <authorList>
            <person name="Takeuchi M."/>
            <person name="Kamagata Y."/>
            <person name="Hiraoka S."/>
            <person name="Oshima K."/>
            <person name="Hattori M."/>
            <person name="Iwasaki W."/>
        </authorList>
    </citation>
    <scope>NUCLEOTIDE SEQUENCE [LARGE SCALE GENOMIC DNA]</scope>
    <source>
        <strain evidence="1 2">S8</strain>
    </source>
</reference>
<dbReference type="OrthoDB" id="9182105at2"/>
<keyword evidence="2" id="KW-1185">Reference proteome</keyword>
<organism evidence="1 2">
    <name type="scientific">Methylocaldum marinum</name>
    <dbReference type="NCBI Taxonomy" id="1432792"/>
    <lineage>
        <taxon>Bacteria</taxon>
        <taxon>Pseudomonadati</taxon>
        <taxon>Pseudomonadota</taxon>
        <taxon>Gammaproteobacteria</taxon>
        <taxon>Methylococcales</taxon>
        <taxon>Methylococcaceae</taxon>
        <taxon>Methylocaldum</taxon>
    </lineage>
</organism>
<proteinExistence type="predicted"/>
<accession>A0A250KX23</accession>
<evidence type="ECO:0000313" key="2">
    <source>
        <dbReference type="Proteomes" id="UP000266313"/>
    </source>
</evidence>
<dbReference type="Proteomes" id="UP000266313">
    <property type="component" value="Chromosome"/>
</dbReference>
<protein>
    <submittedName>
        <fullName evidence="1">Uncharacterized protein</fullName>
    </submittedName>
</protein>
<evidence type="ECO:0000313" key="1">
    <source>
        <dbReference type="EMBL" id="BBA36142.1"/>
    </source>
</evidence>
<dbReference type="RefSeq" id="WP_119631373.1">
    <property type="nucleotide sequence ID" value="NZ_AP017928.1"/>
</dbReference>
<dbReference type="EMBL" id="AP017928">
    <property type="protein sequence ID" value="BBA36142.1"/>
    <property type="molecule type" value="Genomic_DNA"/>
</dbReference>
<sequence>MSNYKQLRNFKKEELIFTEAEARNILKFIFEPADHVIIESLTVTDEIIGFAQGLLLEAIDASYAVGYVAAIFRSTTNPTKGAIEIIKGFGKKAAFHWFKHATAHDLQDAKIYEFVRLEIARRFRTPLRILASTASLEKQPGAFLSYNRPSVSLVKAWG</sequence>